<feature type="chain" id="PRO_5029653155" evidence="1">
    <location>
        <begin position="22"/>
        <end position="122"/>
    </location>
</feature>
<evidence type="ECO:0000313" key="3">
    <source>
        <dbReference type="Proteomes" id="UP000002358"/>
    </source>
</evidence>
<dbReference type="KEGG" id="nvi:100115888"/>
<dbReference type="AlphaFoldDB" id="A0A7M7LL50"/>
<organism evidence="2 3">
    <name type="scientific">Nasonia vitripennis</name>
    <name type="common">Parasitic wasp</name>
    <dbReference type="NCBI Taxonomy" id="7425"/>
    <lineage>
        <taxon>Eukaryota</taxon>
        <taxon>Metazoa</taxon>
        <taxon>Ecdysozoa</taxon>
        <taxon>Arthropoda</taxon>
        <taxon>Hexapoda</taxon>
        <taxon>Insecta</taxon>
        <taxon>Pterygota</taxon>
        <taxon>Neoptera</taxon>
        <taxon>Endopterygota</taxon>
        <taxon>Hymenoptera</taxon>
        <taxon>Apocrita</taxon>
        <taxon>Proctotrupomorpha</taxon>
        <taxon>Chalcidoidea</taxon>
        <taxon>Pteromalidae</taxon>
        <taxon>Pteromalinae</taxon>
        <taxon>Nasonia</taxon>
    </lineage>
</organism>
<keyword evidence="1" id="KW-0732">Signal</keyword>
<sequence length="122" mass="13520">MKFDSIIAVSLVLCFIHHALADWRTDIKNARVHKMTDFIFEKTQILQSNAIIRNTPGALSCGNSATTYLGQQLTPYRAEIAKCVSSATDENAANKCCDLVDSKLINHVSTIFNNTNRCINNS</sequence>
<dbReference type="RefSeq" id="XP_001599447.2">
    <property type="nucleotide sequence ID" value="XM_001599397.5"/>
</dbReference>
<dbReference type="Proteomes" id="UP000002358">
    <property type="component" value="Chromosome 1"/>
</dbReference>
<accession>A0A7M7LL50</accession>
<name>A0A7M7LL50_NASVI</name>
<evidence type="ECO:0000256" key="1">
    <source>
        <dbReference type="SAM" id="SignalP"/>
    </source>
</evidence>
<dbReference type="InParanoid" id="A0A7M7LL50"/>
<reference evidence="2" key="1">
    <citation type="submission" date="2021-01" db="UniProtKB">
        <authorList>
            <consortium name="EnsemblMetazoa"/>
        </authorList>
    </citation>
    <scope>IDENTIFICATION</scope>
</reference>
<protein>
    <submittedName>
        <fullName evidence="2">Uncharacterized protein</fullName>
    </submittedName>
</protein>
<feature type="signal peptide" evidence="1">
    <location>
        <begin position="1"/>
        <end position="21"/>
    </location>
</feature>
<dbReference type="GeneID" id="100115888"/>
<proteinExistence type="predicted"/>
<keyword evidence="3" id="KW-1185">Reference proteome</keyword>
<evidence type="ECO:0000313" key="2">
    <source>
        <dbReference type="EnsemblMetazoa" id="XP_001599447"/>
    </source>
</evidence>
<dbReference type="EnsemblMetazoa" id="XM_001599397">
    <property type="protein sequence ID" value="XP_001599447"/>
    <property type="gene ID" value="LOC100115888"/>
</dbReference>